<sequence length="405" mass="42146">MSRILLIELRRSTVLWAALTMLASGTAMLYSARQRWTSGWMILALDQRWYLPFLAGIALAAGAAQGRRERRSRVEELFAGMPRPRFQQVVPVLIAYGISMVLAYAGATALAALWILGTAHYLPVGAFLGVVAVGAVAVLAGSWFGLAAGRLLPYVVTAPALAILSLASPLAVPGREGWVSALLFPAHGLGSGTDFDTIQARFSIGQLLYLTGLAAGAALLFARTRWPALLPPLLGTALAALVLQGGAAFVRDPIDPVARSLVCTPDAPTVCVARVHSGVLDEVAPPARAALATLSRLPGAPTRAVEAGLVPRSADTLLIPLAIDDNGHALGTGRLAENLGVLPFPCPADSPGPDTTVVDAASAWLLGTPDASAQAHELSKLSDQEAAARVAAVRRAVLTCSRATY</sequence>
<evidence type="ECO:0000256" key="1">
    <source>
        <dbReference type="SAM" id="Phobius"/>
    </source>
</evidence>
<feature type="transmembrane region" description="Helical" evidence="1">
    <location>
        <begin position="89"/>
        <end position="115"/>
    </location>
</feature>
<proteinExistence type="predicted"/>
<keyword evidence="1" id="KW-1133">Transmembrane helix</keyword>
<feature type="transmembrane region" description="Helical" evidence="1">
    <location>
        <begin position="12"/>
        <end position="30"/>
    </location>
</feature>
<evidence type="ECO:0000313" key="3">
    <source>
        <dbReference type="Proteomes" id="UP000632138"/>
    </source>
</evidence>
<dbReference type="Proteomes" id="UP000632138">
    <property type="component" value="Unassembled WGS sequence"/>
</dbReference>
<name>A0ABS2AFH4_9ACTN</name>
<feature type="transmembrane region" description="Helical" evidence="1">
    <location>
        <begin position="50"/>
        <end position="68"/>
    </location>
</feature>
<keyword evidence="1" id="KW-0472">Membrane</keyword>
<gene>
    <name evidence="2" type="ORF">JIG36_23685</name>
</gene>
<dbReference type="EMBL" id="JAENHP010000007">
    <property type="protein sequence ID" value="MBM2618562.1"/>
    <property type="molecule type" value="Genomic_DNA"/>
</dbReference>
<evidence type="ECO:0000313" key="2">
    <source>
        <dbReference type="EMBL" id="MBM2618562.1"/>
    </source>
</evidence>
<feature type="transmembrane region" description="Helical" evidence="1">
    <location>
        <begin position="121"/>
        <end position="144"/>
    </location>
</feature>
<protein>
    <recommendedName>
        <fullName evidence="4">ABC transporter permease</fullName>
    </recommendedName>
</protein>
<dbReference type="RefSeq" id="WP_203378556.1">
    <property type="nucleotide sequence ID" value="NZ_JAENHP010000007.1"/>
</dbReference>
<keyword evidence="1" id="KW-0812">Transmembrane</keyword>
<keyword evidence="3" id="KW-1185">Reference proteome</keyword>
<comment type="caution">
    <text evidence="2">The sequence shown here is derived from an EMBL/GenBank/DDBJ whole genome shotgun (WGS) entry which is preliminary data.</text>
</comment>
<accession>A0ABS2AFH4</accession>
<feature type="transmembrane region" description="Helical" evidence="1">
    <location>
        <begin position="229"/>
        <end position="250"/>
    </location>
</feature>
<evidence type="ECO:0008006" key="4">
    <source>
        <dbReference type="Google" id="ProtNLM"/>
    </source>
</evidence>
<feature type="transmembrane region" description="Helical" evidence="1">
    <location>
        <begin position="151"/>
        <end position="172"/>
    </location>
</feature>
<feature type="transmembrane region" description="Helical" evidence="1">
    <location>
        <begin position="204"/>
        <end position="222"/>
    </location>
</feature>
<reference evidence="2 3" key="1">
    <citation type="submission" date="2021-01" db="EMBL/GenBank/DDBJ databases">
        <title>Actinoplanes sp. nov. LDG1-06 isolated from lichen.</title>
        <authorList>
            <person name="Saeng-In P."/>
            <person name="Phongsopitanun W."/>
            <person name="Kanchanasin P."/>
            <person name="Yuki M."/>
            <person name="Kudo T."/>
            <person name="Ohkuma M."/>
            <person name="Tanasupawat S."/>
        </authorList>
    </citation>
    <scope>NUCLEOTIDE SEQUENCE [LARGE SCALE GENOMIC DNA]</scope>
    <source>
        <strain evidence="2 3">LDG1-06</strain>
    </source>
</reference>
<organism evidence="2 3">
    <name type="scientific">Paractinoplanes ovalisporus</name>
    <dbReference type="NCBI Taxonomy" id="2810368"/>
    <lineage>
        <taxon>Bacteria</taxon>
        <taxon>Bacillati</taxon>
        <taxon>Actinomycetota</taxon>
        <taxon>Actinomycetes</taxon>
        <taxon>Micromonosporales</taxon>
        <taxon>Micromonosporaceae</taxon>
        <taxon>Paractinoplanes</taxon>
    </lineage>
</organism>